<accession>A0A6A2WVX3</accession>
<organism evidence="3 4">
    <name type="scientific">Hibiscus syriacus</name>
    <name type="common">Rose of Sharon</name>
    <dbReference type="NCBI Taxonomy" id="106335"/>
    <lineage>
        <taxon>Eukaryota</taxon>
        <taxon>Viridiplantae</taxon>
        <taxon>Streptophyta</taxon>
        <taxon>Embryophyta</taxon>
        <taxon>Tracheophyta</taxon>
        <taxon>Spermatophyta</taxon>
        <taxon>Magnoliopsida</taxon>
        <taxon>eudicotyledons</taxon>
        <taxon>Gunneridae</taxon>
        <taxon>Pentapetalae</taxon>
        <taxon>rosids</taxon>
        <taxon>malvids</taxon>
        <taxon>Malvales</taxon>
        <taxon>Malvaceae</taxon>
        <taxon>Malvoideae</taxon>
        <taxon>Hibiscus</taxon>
    </lineage>
</organism>
<evidence type="ECO:0000313" key="3">
    <source>
        <dbReference type="EMBL" id="KAE8665548.1"/>
    </source>
</evidence>
<keyword evidence="2" id="KW-1133">Transmembrane helix</keyword>
<protein>
    <submittedName>
        <fullName evidence="3">Uncharacterized protein</fullName>
    </submittedName>
</protein>
<comment type="caution">
    <text evidence="3">The sequence shown here is derived from an EMBL/GenBank/DDBJ whole genome shotgun (WGS) entry which is preliminary data.</text>
</comment>
<dbReference type="Proteomes" id="UP000436088">
    <property type="component" value="Unassembled WGS sequence"/>
</dbReference>
<evidence type="ECO:0000256" key="2">
    <source>
        <dbReference type="SAM" id="Phobius"/>
    </source>
</evidence>
<evidence type="ECO:0000256" key="1">
    <source>
        <dbReference type="SAM" id="MobiDB-lite"/>
    </source>
</evidence>
<feature type="transmembrane region" description="Helical" evidence="2">
    <location>
        <begin position="6"/>
        <end position="26"/>
    </location>
</feature>
<evidence type="ECO:0000313" key="4">
    <source>
        <dbReference type="Proteomes" id="UP000436088"/>
    </source>
</evidence>
<feature type="compositionally biased region" description="Basic residues" evidence="1">
    <location>
        <begin position="177"/>
        <end position="187"/>
    </location>
</feature>
<dbReference type="EMBL" id="VEPZ02001615">
    <property type="protein sequence ID" value="KAE8665548.1"/>
    <property type="molecule type" value="Genomic_DNA"/>
</dbReference>
<name>A0A6A2WVX3_HIBSY</name>
<gene>
    <name evidence="3" type="ORF">F3Y22_tig00112604pilonHSYRG00030</name>
</gene>
<keyword evidence="2" id="KW-0812">Transmembrane</keyword>
<keyword evidence="4" id="KW-1185">Reference proteome</keyword>
<sequence length="233" mass="25213">MLTEIVGLVVVVRVVAFIATTVVAVGPVRRGGLVFIWDVATAEAARKLSAAAWKLGRRRVALGYQTLGFPSGAIWTVGSCQIQRCDFALSDSRLPQQQPPTGSRFEADATKWERSVPTALLPRTSINANSVPTEKGSSGIVPSGERAKSAPISETESLVPQGEIGAAGSLENGIGKGKGKGKGKRRRRCTDVEHWSFSGNILELDWTRFLPPETYLVRVTQGEVGYQQKQFIY</sequence>
<proteinExistence type="predicted"/>
<keyword evidence="2" id="KW-0472">Membrane</keyword>
<dbReference type="AlphaFoldDB" id="A0A6A2WVX3"/>
<reference evidence="3" key="1">
    <citation type="submission" date="2019-09" db="EMBL/GenBank/DDBJ databases">
        <title>Draft genome information of white flower Hibiscus syriacus.</title>
        <authorList>
            <person name="Kim Y.-M."/>
        </authorList>
    </citation>
    <scope>NUCLEOTIDE SEQUENCE [LARGE SCALE GENOMIC DNA]</scope>
    <source>
        <strain evidence="3">YM2019G1</strain>
    </source>
</reference>
<feature type="region of interest" description="Disordered" evidence="1">
    <location>
        <begin position="128"/>
        <end position="187"/>
    </location>
</feature>